<evidence type="ECO:0000256" key="3">
    <source>
        <dbReference type="ARBA" id="ARBA00022801"/>
    </source>
</evidence>
<keyword evidence="2" id="KW-0479">Metal-binding</keyword>
<comment type="similarity">
    <text evidence="1">Belongs to the cytidine and deoxycytidylate deaminase family.</text>
</comment>
<reference evidence="6 7" key="1">
    <citation type="journal article" date="2016" name="Environ. Microbiol.">
        <title>Genomic resolution of a cold subsurface aquifer community provides metabolic insights for novel microbes adapted to high CO concentrations.</title>
        <authorList>
            <person name="Probst A.J."/>
            <person name="Castelle C.J."/>
            <person name="Singh A."/>
            <person name="Brown C.T."/>
            <person name="Anantharaman K."/>
            <person name="Sharon I."/>
            <person name="Hug L.A."/>
            <person name="Burstein D."/>
            <person name="Emerson J.B."/>
            <person name="Thomas B.C."/>
            <person name="Banfield J.F."/>
        </authorList>
    </citation>
    <scope>NUCLEOTIDE SEQUENCE [LARGE SCALE GENOMIC DNA]</scope>
    <source>
        <strain evidence="6">CG1_02_41_21</strain>
    </source>
</reference>
<keyword evidence="3" id="KW-0378">Hydrolase</keyword>
<dbReference type="GO" id="GO:0042802">
    <property type="term" value="F:identical protein binding"/>
    <property type="evidence" value="ECO:0007669"/>
    <property type="project" value="UniProtKB-ARBA"/>
</dbReference>
<dbReference type="CDD" id="cd01283">
    <property type="entry name" value="cytidine_deaminase"/>
    <property type="match status" value="1"/>
</dbReference>
<dbReference type="EMBL" id="MNUV01000045">
    <property type="protein sequence ID" value="OIO07269.1"/>
    <property type="molecule type" value="Genomic_DNA"/>
</dbReference>
<dbReference type="Pfam" id="PF00383">
    <property type="entry name" value="dCMP_cyt_deam_1"/>
    <property type="match status" value="1"/>
</dbReference>
<evidence type="ECO:0000259" key="5">
    <source>
        <dbReference type="PROSITE" id="PS51747"/>
    </source>
</evidence>
<dbReference type="PROSITE" id="PS00903">
    <property type="entry name" value="CYT_DCMP_DEAMINASES_1"/>
    <property type="match status" value="1"/>
</dbReference>
<evidence type="ECO:0000256" key="2">
    <source>
        <dbReference type="ARBA" id="ARBA00022723"/>
    </source>
</evidence>
<proteinExistence type="inferred from homology"/>
<evidence type="ECO:0000256" key="4">
    <source>
        <dbReference type="ARBA" id="ARBA00022833"/>
    </source>
</evidence>
<dbReference type="InterPro" id="IPR016192">
    <property type="entry name" value="APOBEC/CMP_deaminase_Zn-bd"/>
</dbReference>
<dbReference type="InterPro" id="IPR002125">
    <property type="entry name" value="CMP_dCMP_dom"/>
</dbReference>
<sequence>MEYTNITEEDRELIDAATTVIQKNFLYGKHHVGSAVRSKSGKIYVGVHLESQNIDVCAEHVAMGMVVSNGEREFDSIVAITMWDVPKPTIILPCNTCRELINFYGPETWVILEINGGPKKCKAKDLITLA</sequence>
<evidence type="ECO:0000313" key="6">
    <source>
        <dbReference type="EMBL" id="OIO07269.1"/>
    </source>
</evidence>
<dbReference type="GO" id="GO:0008270">
    <property type="term" value="F:zinc ion binding"/>
    <property type="evidence" value="ECO:0007669"/>
    <property type="project" value="InterPro"/>
</dbReference>
<evidence type="ECO:0000256" key="1">
    <source>
        <dbReference type="ARBA" id="ARBA00006576"/>
    </source>
</evidence>
<keyword evidence="4" id="KW-0862">Zinc</keyword>
<dbReference type="AlphaFoldDB" id="A0A1J4T8W8"/>
<comment type="caution">
    <text evidence="6">The sequence shown here is derived from an EMBL/GenBank/DDBJ whole genome shotgun (WGS) entry which is preliminary data.</text>
</comment>
<organism evidence="6 7">
    <name type="scientific">Candidatus Falkowbacteria bacterium CG1_02_41_21</name>
    <dbReference type="NCBI Taxonomy" id="1805147"/>
    <lineage>
        <taxon>Bacteria</taxon>
        <taxon>Candidatus Falkowiibacteriota</taxon>
    </lineage>
</organism>
<dbReference type="PANTHER" id="PTHR11644">
    <property type="entry name" value="CYTIDINE DEAMINASE"/>
    <property type="match status" value="1"/>
</dbReference>
<dbReference type="Gene3D" id="3.40.140.10">
    <property type="entry name" value="Cytidine Deaminase, domain 2"/>
    <property type="match status" value="1"/>
</dbReference>
<dbReference type="PANTHER" id="PTHR11644:SF2">
    <property type="entry name" value="CYTIDINE DEAMINASE"/>
    <property type="match status" value="1"/>
</dbReference>
<accession>A0A1J4T8W8</accession>
<dbReference type="Proteomes" id="UP000182860">
    <property type="component" value="Unassembled WGS sequence"/>
</dbReference>
<gene>
    <name evidence="6" type="ORF">AUJ35_02435</name>
</gene>
<dbReference type="GO" id="GO:0005829">
    <property type="term" value="C:cytosol"/>
    <property type="evidence" value="ECO:0007669"/>
    <property type="project" value="TreeGrafter"/>
</dbReference>
<dbReference type="InterPro" id="IPR016193">
    <property type="entry name" value="Cytidine_deaminase-like"/>
</dbReference>
<protein>
    <recommendedName>
        <fullName evidence="5">CMP/dCMP-type deaminase domain-containing protein</fullName>
    </recommendedName>
</protein>
<name>A0A1J4T8W8_9BACT</name>
<dbReference type="PROSITE" id="PS51747">
    <property type="entry name" value="CYT_DCMP_DEAMINASES_2"/>
    <property type="match status" value="1"/>
</dbReference>
<dbReference type="GO" id="GO:0055086">
    <property type="term" value="P:nucleobase-containing small molecule metabolic process"/>
    <property type="evidence" value="ECO:0007669"/>
    <property type="project" value="UniProtKB-ARBA"/>
</dbReference>
<feature type="domain" description="CMP/dCMP-type deaminase" evidence="5">
    <location>
        <begin position="8"/>
        <end position="130"/>
    </location>
</feature>
<dbReference type="SUPFAM" id="SSF53927">
    <property type="entry name" value="Cytidine deaminase-like"/>
    <property type="match status" value="1"/>
</dbReference>
<dbReference type="InterPro" id="IPR050202">
    <property type="entry name" value="Cyt/Deoxycyt_deaminase"/>
</dbReference>
<dbReference type="GO" id="GO:0004126">
    <property type="term" value="F:cytidine deaminase activity"/>
    <property type="evidence" value="ECO:0007669"/>
    <property type="project" value="UniProtKB-ARBA"/>
</dbReference>
<evidence type="ECO:0000313" key="7">
    <source>
        <dbReference type="Proteomes" id="UP000182860"/>
    </source>
</evidence>
<dbReference type="GO" id="GO:0072527">
    <property type="term" value="P:pyrimidine-containing compound metabolic process"/>
    <property type="evidence" value="ECO:0007669"/>
    <property type="project" value="UniProtKB-ARBA"/>
</dbReference>